<reference evidence="2" key="1">
    <citation type="submission" date="2018-05" db="EMBL/GenBank/DDBJ databases">
        <authorList>
            <person name="Lanie J.A."/>
            <person name="Ng W.-L."/>
            <person name="Kazmierczak K.M."/>
            <person name="Andrzejewski T.M."/>
            <person name="Davidsen T.M."/>
            <person name="Wayne K.J."/>
            <person name="Tettelin H."/>
            <person name="Glass J.I."/>
            <person name="Rusch D."/>
            <person name="Podicherti R."/>
            <person name="Tsui H.-C.T."/>
            <person name="Winkler M.E."/>
        </authorList>
    </citation>
    <scope>NUCLEOTIDE SEQUENCE</scope>
</reference>
<dbReference type="AlphaFoldDB" id="A0A381XPJ2"/>
<feature type="transmembrane region" description="Helical" evidence="1">
    <location>
        <begin position="20"/>
        <end position="43"/>
    </location>
</feature>
<organism evidence="2">
    <name type="scientific">marine metagenome</name>
    <dbReference type="NCBI Taxonomy" id="408172"/>
    <lineage>
        <taxon>unclassified sequences</taxon>
        <taxon>metagenomes</taxon>
        <taxon>ecological metagenomes</taxon>
    </lineage>
</organism>
<gene>
    <name evidence="2" type="ORF">METZ01_LOCUS118981</name>
</gene>
<protein>
    <recommendedName>
        <fullName evidence="3">Major facilitator superfamily (MFS) profile domain-containing protein</fullName>
    </recommendedName>
</protein>
<evidence type="ECO:0000256" key="1">
    <source>
        <dbReference type="SAM" id="Phobius"/>
    </source>
</evidence>
<keyword evidence="1" id="KW-0472">Membrane</keyword>
<name>A0A381XPJ2_9ZZZZ</name>
<keyword evidence="1" id="KW-1133">Transmembrane helix</keyword>
<accession>A0A381XPJ2</accession>
<dbReference type="EMBL" id="UINC01015760">
    <property type="protein sequence ID" value="SVA66127.1"/>
    <property type="molecule type" value="Genomic_DNA"/>
</dbReference>
<feature type="transmembrane region" description="Helical" evidence="1">
    <location>
        <begin position="55"/>
        <end position="76"/>
    </location>
</feature>
<dbReference type="InterPro" id="IPR036259">
    <property type="entry name" value="MFS_trans_sf"/>
</dbReference>
<keyword evidence="1" id="KW-0812">Transmembrane</keyword>
<evidence type="ECO:0008006" key="3">
    <source>
        <dbReference type="Google" id="ProtNLM"/>
    </source>
</evidence>
<feature type="transmembrane region" description="Helical" evidence="1">
    <location>
        <begin position="88"/>
        <end position="110"/>
    </location>
</feature>
<dbReference type="SUPFAM" id="SSF103473">
    <property type="entry name" value="MFS general substrate transporter"/>
    <property type="match status" value="1"/>
</dbReference>
<proteinExistence type="predicted"/>
<evidence type="ECO:0000313" key="2">
    <source>
        <dbReference type="EMBL" id="SVA66127.1"/>
    </source>
</evidence>
<feature type="transmembrane region" description="Helical" evidence="1">
    <location>
        <begin position="116"/>
        <end position="135"/>
    </location>
</feature>
<feature type="non-terminal residue" evidence="2">
    <location>
        <position position="144"/>
    </location>
</feature>
<sequence length="144" mass="16312">MKKFVKSLESLLSNRGRFNYLACFFNFFGFLVGYSFFSPLTVIPLFVKHLSENTFWVGLISAISSIGFFLPQLIAASWIQGMPFKRQYFCFVGIIERLPILLMALSIFLFGQNNPLILLVVTTIIFGVHTLAMGCNSPAYFDIV</sequence>